<accession>A0A518I6Z7</accession>
<name>A0A518I6Z7_9PLAN</name>
<dbReference type="Proteomes" id="UP000318313">
    <property type="component" value="Chromosome"/>
</dbReference>
<evidence type="ECO:0000313" key="2">
    <source>
        <dbReference type="EMBL" id="QDV48862.1"/>
    </source>
</evidence>
<protein>
    <submittedName>
        <fullName evidence="2">Uncharacterized protein</fullName>
    </submittedName>
</protein>
<evidence type="ECO:0000256" key="1">
    <source>
        <dbReference type="SAM" id="MobiDB-lite"/>
    </source>
</evidence>
<feature type="region of interest" description="Disordered" evidence="1">
    <location>
        <begin position="1"/>
        <end position="27"/>
    </location>
</feature>
<dbReference type="AlphaFoldDB" id="A0A518I6Z7"/>
<dbReference type="EMBL" id="CP037452">
    <property type="protein sequence ID" value="QDV48862.1"/>
    <property type="molecule type" value="Genomic_DNA"/>
</dbReference>
<proteinExistence type="predicted"/>
<keyword evidence="3" id="KW-1185">Reference proteome</keyword>
<organism evidence="2 3">
    <name type="scientific">Gimesia fumaroli</name>
    <dbReference type="NCBI Taxonomy" id="2527976"/>
    <lineage>
        <taxon>Bacteria</taxon>
        <taxon>Pseudomonadati</taxon>
        <taxon>Planctomycetota</taxon>
        <taxon>Planctomycetia</taxon>
        <taxon>Planctomycetales</taxon>
        <taxon>Planctomycetaceae</taxon>
        <taxon>Gimesia</taxon>
    </lineage>
</organism>
<gene>
    <name evidence="2" type="ORF">Enr17x_08760</name>
</gene>
<sequence length="407" mass="47575">MIRSTELPEEDQEVSGSNGGDREVRPQQNRKSSGWICLFCLLACPQLSAEPSEQQNDNENVPKRTEIHFDDLQKKYRIIGRLGKPVGEFHTIHGTWKRFDFSTKQLYLLITHIDHQCLSDPLLLPEKQLVKCGSDIYTSKLEIDPLTSSYWKQRDLLCCEYRVFEKIGFTGLPNEYWKEVGKQTRLELYYAKENQQSLNHPFQLSSTLFYVQSKFVKVSDLPQVSESLHQSDELHKKADDKRKQASQQKEQALIDISFSDLRDRYQIIGRLGKPIGEYSKIRGVWKRERVIRDRSPVRIMRFYITHIDGRSLKVRLDFDQRDGIFTRFSLEPFAAPEPHPEEFEIWELRVVESMGYAGLAKGYNSEIGYPGCLELNKIPDFKLISFLRYHRHPSIIRGEGFKRVLKP</sequence>
<evidence type="ECO:0000313" key="3">
    <source>
        <dbReference type="Proteomes" id="UP000318313"/>
    </source>
</evidence>
<dbReference type="KEGG" id="gfm:Enr17x_08760"/>
<reference evidence="2 3" key="1">
    <citation type="submission" date="2019-03" db="EMBL/GenBank/DDBJ databases">
        <title>Deep-cultivation of Planctomycetes and their phenomic and genomic characterization uncovers novel biology.</title>
        <authorList>
            <person name="Wiegand S."/>
            <person name="Jogler M."/>
            <person name="Boedeker C."/>
            <person name="Pinto D."/>
            <person name="Vollmers J."/>
            <person name="Rivas-Marin E."/>
            <person name="Kohn T."/>
            <person name="Peeters S.H."/>
            <person name="Heuer A."/>
            <person name="Rast P."/>
            <person name="Oberbeckmann S."/>
            <person name="Bunk B."/>
            <person name="Jeske O."/>
            <person name="Meyerdierks A."/>
            <person name="Storesund J.E."/>
            <person name="Kallscheuer N."/>
            <person name="Luecker S."/>
            <person name="Lage O.M."/>
            <person name="Pohl T."/>
            <person name="Merkel B.J."/>
            <person name="Hornburger P."/>
            <person name="Mueller R.-W."/>
            <person name="Bruemmer F."/>
            <person name="Labrenz M."/>
            <person name="Spormann A.M."/>
            <person name="Op den Camp H."/>
            <person name="Overmann J."/>
            <person name="Amann R."/>
            <person name="Jetten M.S.M."/>
            <person name="Mascher T."/>
            <person name="Medema M.H."/>
            <person name="Devos D.P."/>
            <person name="Kaster A.-K."/>
            <person name="Ovreas L."/>
            <person name="Rohde M."/>
            <person name="Galperin M.Y."/>
            <person name="Jogler C."/>
        </authorList>
    </citation>
    <scope>NUCLEOTIDE SEQUENCE [LARGE SCALE GENOMIC DNA]</scope>
    <source>
        <strain evidence="2 3">Enr17</strain>
    </source>
</reference>